<dbReference type="Gene3D" id="3.90.640.20">
    <property type="entry name" value="Heat-shock cognate protein, ATPase"/>
    <property type="match status" value="1"/>
</dbReference>
<dbReference type="AlphaFoldDB" id="A0A1I0ZHK4"/>
<keyword evidence="5" id="KW-1185">Reference proteome</keyword>
<dbReference type="STRING" id="84698.SAMN04488528_102132"/>
<keyword evidence="1" id="KW-0472">Membrane</keyword>
<dbReference type="InterPro" id="IPR021729">
    <property type="entry name" value="DUF3298"/>
</dbReference>
<accession>A0A1I0ZHK4</accession>
<dbReference type="InterPro" id="IPR037126">
    <property type="entry name" value="PdaC/RsiV-like_sf"/>
</dbReference>
<dbReference type="Pfam" id="PF11738">
    <property type="entry name" value="DUF3298"/>
    <property type="match status" value="1"/>
</dbReference>
<name>A0A1I0ZHK4_9CLOT</name>
<evidence type="ECO:0000313" key="5">
    <source>
        <dbReference type="Proteomes" id="UP000198619"/>
    </source>
</evidence>
<evidence type="ECO:0000259" key="2">
    <source>
        <dbReference type="Pfam" id="PF11738"/>
    </source>
</evidence>
<evidence type="ECO:0008006" key="6">
    <source>
        <dbReference type="Google" id="ProtNLM"/>
    </source>
</evidence>
<organism evidence="4 5">
    <name type="scientific">Clostridium frigidicarnis</name>
    <dbReference type="NCBI Taxonomy" id="84698"/>
    <lineage>
        <taxon>Bacteria</taxon>
        <taxon>Bacillati</taxon>
        <taxon>Bacillota</taxon>
        <taxon>Clostridia</taxon>
        <taxon>Eubacteriales</taxon>
        <taxon>Clostridiaceae</taxon>
        <taxon>Clostridium</taxon>
    </lineage>
</organism>
<dbReference type="Gene3D" id="3.30.565.40">
    <property type="entry name" value="Fervidobacterium nodosum Rt17-B1 like"/>
    <property type="match status" value="1"/>
</dbReference>
<keyword evidence="1" id="KW-0812">Transmembrane</keyword>
<proteinExistence type="predicted"/>
<evidence type="ECO:0000256" key="1">
    <source>
        <dbReference type="SAM" id="Phobius"/>
    </source>
</evidence>
<protein>
    <recommendedName>
        <fullName evidence="6">DUF3298 domain-containing protein</fullName>
    </recommendedName>
</protein>
<sequence length="242" mass="28308">MKKNSNIYIAISFFILIIFVFLNFNLVNAKENINKIEIKGTTVEEKNEYFEMNLNIPIINGIKNKDKEKNLNEEFKSKSLDFANGVKTMAEEDFKESKKQGYEVKIYEAVVNFNVQYIGEDYISLLVDSYSYTGGAHGITLRQSYNIDKNTGDIITLKNIFKDGYDYKKIIDEMITKEINKDKDNYFPEDFKGIKDNQEFFINNEGLVIYFQLYEIAPYVTGFPEFKVSFKDIKDEMKLNIK</sequence>
<feature type="domain" description="Deacetylase PdaC" evidence="3">
    <location>
        <begin position="44"/>
        <end position="140"/>
    </location>
</feature>
<dbReference type="InterPro" id="IPR025303">
    <property type="entry name" value="PdaC"/>
</dbReference>
<feature type="domain" description="DUF3298" evidence="2">
    <location>
        <begin position="158"/>
        <end position="231"/>
    </location>
</feature>
<reference evidence="4 5" key="1">
    <citation type="submission" date="2016-10" db="EMBL/GenBank/DDBJ databases">
        <authorList>
            <person name="de Groot N.N."/>
        </authorList>
    </citation>
    <scope>NUCLEOTIDE SEQUENCE [LARGE SCALE GENOMIC DNA]</scope>
    <source>
        <strain evidence="4 5">DSM 12271</strain>
    </source>
</reference>
<evidence type="ECO:0000259" key="3">
    <source>
        <dbReference type="Pfam" id="PF13739"/>
    </source>
</evidence>
<gene>
    <name evidence="4" type="ORF">SAMN04488528_102132</name>
</gene>
<dbReference type="Proteomes" id="UP000198619">
    <property type="component" value="Unassembled WGS sequence"/>
</dbReference>
<keyword evidence="1" id="KW-1133">Transmembrane helix</keyword>
<evidence type="ECO:0000313" key="4">
    <source>
        <dbReference type="EMBL" id="SFB25125.1"/>
    </source>
</evidence>
<dbReference type="Pfam" id="PF13739">
    <property type="entry name" value="PdaC"/>
    <property type="match status" value="1"/>
</dbReference>
<feature type="transmembrane region" description="Helical" evidence="1">
    <location>
        <begin position="7"/>
        <end position="27"/>
    </location>
</feature>
<dbReference type="EMBL" id="FOKI01000021">
    <property type="protein sequence ID" value="SFB25125.1"/>
    <property type="molecule type" value="Genomic_DNA"/>
</dbReference>